<name>A0ABW7GVM9_9BURK</name>
<evidence type="ECO:0000256" key="6">
    <source>
        <dbReference type="ARBA" id="ARBA00023049"/>
    </source>
</evidence>
<feature type="transmembrane region" description="Helical" evidence="7">
    <location>
        <begin position="190"/>
        <end position="212"/>
    </location>
</feature>
<evidence type="ECO:0000256" key="3">
    <source>
        <dbReference type="ARBA" id="ARBA00022723"/>
    </source>
</evidence>
<keyword evidence="7" id="KW-1133">Transmembrane helix</keyword>
<keyword evidence="3" id="KW-0479">Metal-binding</keyword>
<keyword evidence="2" id="KW-0645">Protease</keyword>
<evidence type="ECO:0000256" key="5">
    <source>
        <dbReference type="ARBA" id="ARBA00022833"/>
    </source>
</evidence>
<feature type="transmembrane region" description="Helical" evidence="7">
    <location>
        <begin position="335"/>
        <end position="357"/>
    </location>
</feature>
<dbReference type="PANTHER" id="PTHR10120">
    <property type="entry name" value="CAAX PRENYL PROTEASE 1"/>
    <property type="match status" value="1"/>
</dbReference>
<keyword evidence="5" id="KW-0862">Zinc</keyword>
<proteinExistence type="predicted"/>
<evidence type="ECO:0000256" key="8">
    <source>
        <dbReference type="SAM" id="SignalP"/>
    </source>
</evidence>
<sequence>MTRPWIAAAAALTLAMSGLSTPAAAQAAAPHAASAAASTPTTNATTDQAAKADAVAQASGFKIRPVDDAWRAALPRNAEAATQAYLDRLPADVQAKSAAYWEGGYWMQLWNLLLGLAIAAAFLAGRRAARLRDWAQRVGRGAVRRDMLFAGAYLGLSELISLPLSLYQGWWREQAYGMSTQTVVAWFGEWLMATSISVVLGGLALGGLYALIRRAGERWWIWGTAAGMGLMTLMVALAPVFIEPLFNTYKPVEDGPLKRAVLQMAHAVSVPADDVYVFDASRQTTRISANVSGLFGSAAVRLNDNLLRRTSEPEVRAVMGHELGHYVMNHIPKTLALMTLVLAAGFFIAQAALQSLLDRFAHRTGVRRVDDVAGLPLLLSVFSVFFALATPINNTITRTQETEADRFGLALSHEPHGFAEAQLRLVEYRKADPGAVEEFVFFHHPSTRHRILDAMRYREAMNLP</sequence>
<feature type="domain" description="CAAX prenyl protease 1 N-terminal" evidence="10">
    <location>
        <begin position="85"/>
        <end position="248"/>
    </location>
</feature>
<evidence type="ECO:0000256" key="7">
    <source>
        <dbReference type="SAM" id="Phobius"/>
    </source>
</evidence>
<accession>A0ABW7GVM9</accession>
<keyword evidence="6" id="KW-0482">Metalloprotease</keyword>
<keyword evidence="7" id="KW-0472">Membrane</keyword>
<dbReference type="CDD" id="cd07343">
    <property type="entry name" value="M48A_Zmpste24p_like"/>
    <property type="match status" value="1"/>
</dbReference>
<dbReference type="Proteomes" id="UP001606303">
    <property type="component" value="Unassembled WGS sequence"/>
</dbReference>
<keyword evidence="7" id="KW-0812">Transmembrane</keyword>
<gene>
    <name evidence="11" type="ORF">ACG01O_05340</name>
</gene>
<keyword evidence="8" id="KW-0732">Signal</keyword>
<feature type="domain" description="Peptidase M48" evidence="9">
    <location>
        <begin position="253"/>
        <end position="452"/>
    </location>
</feature>
<feature type="transmembrane region" description="Helical" evidence="7">
    <location>
        <begin position="105"/>
        <end position="126"/>
    </location>
</feature>
<feature type="transmembrane region" description="Helical" evidence="7">
    <location>
        <begin position="147"/>
        <end position="170"/>
    </location>
</feature>
<dbReference type="InterPro" id="IPR032456">
    <property type="entry name" value="Peptidase_M48_N"/>
</dbReference>
<organism evidence="11 12">
    <name type="scientific">Pelomonas baiyunensis</name>
    <dbReference type="NCBI Taxonomy" id="3299026"/>
    <lineage>
        <taxon>Bacteria</taxon>
        <taxon>Pseudomonadati</taxon>
        <taxon>Pseudomonadota</taxon>
        <taxon>Betaproteobacteria</taxon>
        <taxon>Burkholderiales</taxon>
        <taxon>Sphaerotilaceae</taxon>
        <taxon>Roseateles</taxon>
    </lineage>
</organism>
<keyword evidence="12" id="KW-1185">Reference proteome</keyword>
<evidence type="ECO:0000256" key="4">
    <source>
        <dbReference type="ARBA" id="ARBA00022801"/>
    </source>
</evidence>
<feature type="transmembrane region" description="Helical" evidence="7">
    <location>
        <begin position="219"/>
        <end position="242"/>
    </location>
</feature>
<dbReference type="Gene3D" id="3.30.2010.10">
    <property type="entry name" value="Metalloproteases ('zincins'), catalytic domain"/>
    <property type="match status" value="1"/>
</dbReference>
<evidence type="ECO:0000256" key="2">
    <source>
        <dbReference type="ARBA" id="ARBA00022670"/>
    </source>
</evidence>
<feature type="chain" id="PRO_5046048570" evidence="8">
    <location>
        <begin position="28"/>
        <end position="464"/>
    </location>
</feature>
<evidence type="ECO:0000259" key="10">
    <source>
        <dbReference type="Pfam" id="PF16491"/>
    </source>
</evidence>
<dbReference type="Pfam" id="PF01435">
    <property type="entry name" value="Peptidase_M48"/>
    <property type="match status" value="1"/>
</dbReference>
<protein>
    <submittedName>
        <fullName evidence="11">M48 family metallopeptidase</fullName>
    </submittedName>
</protein>
<evidence type="ECO:0000313" key="11">
    <source>
        <dbReference type="EMBL" id="MFG6466024.1"/>
    </source>
</evidence>
<evidence type="ECO:0000259" key="9">
    <source>
        <dbReference type="Pfam" id="PF01435"/>
    </source>
</evidence>
<dbReference type="Pfam" id="PF16491">
    <property type="entry name" value="Peptidase_M48_N"/>
    <property type="match status" value="1"/>
</dbReference>
<feature type="signal peptide" evidence="8">
    <location>
        <begin position="1"/>
        <end position="27"/>
    </location>
</feature>
<comment type="caution">
    <text evidence="11">The sequence shown here is derived from an EMBL/GenBank/DDBJ whole genome shotgun (WGS) entry which is preliminary data.</text>
</comment>
<comment type="cofactor">
    <cofactor evidence="1">
        <name>Zn(2+)</name>
        <dbReference type="ChEBI" id="CHEBI:29105"/>
    </cofactor>
</comment>
<evidence type="ECO:0000256" key="1">
    <source>
        <dbReference type="ARBA" id="ARBA00001947"/>
    </source>
</evidence>
<dbReference type="RefSeq" id="WP_394382052.1">
    <property type="nucleotide sequence ID" value="NZ_JBIGIB010000001.1"/>
</dbReference>
<dbReference type="InterPro" id="IPR027057">
    <property type="entry name" value="CAXX_Prtase_1"/>
</dbReference>
<keyword evidence="4" id="KW-0378">Hydrolase</keyword>
<evidence type="ECO:0000313" key="12">
    <source>
        <dbReference type="Proteomes" id="UP001606303"/>
    </source>
</evidence>
<dbReference type="InterPro" id="IPR001915">
    <property type="entry name" value="Peptidase_M48"/>
</dbReference>
<dbReference type="EMBL" id="JBIGIB010000001">
    <property type="protein sequence ID" value="MFG6466024.1"/>
    <property type="molecule type" value="Genomic_DNA"/>
</dbReference>
<reference evidence="11 12" key="1">
    <citation type="submission" date="2024-08" db="EMBL/GenBank/DDBJ databases">
        <authorList>
            <person name="Lu H."/>
        </authorList>
    </citation>
    <scope>NUCLEOTIDE SEQUENCE [LARGE SCALE GENOMIC DNA]</scope>
    <source>
        <strain evidence="11 12">BYS87W</strain>
    </source>
</reference>